<organism evidence="2 3">
    <name type="scientific">Phycomyces blakesleeanus (strain ATCC 8743b / DSM 1359 / FGSC 10004 / NBRC 33097 / NRRL 1555)</name>
    <dbReference type="NCBI Taxonomy" id="763407"/>
    <lineage>
        <taxon>Eukaryota</taxon>
        <taxon>Fungi</taxon>
        <taxon>Fungi incertae sedis</taxon>
        <taxon>Mucoromycota</taxon>
        <taxon>Mucoromycotina</taxon>
        <taxon>Mucoromycetes</taxon>
        <taxon>Mucorales</taxon>
        <taxon>Phycomycetaceae</taxon>
        <taxon>Phycomyces</taxon>
    </lineage>
</organism>
<keyword evidence="3" id="KW-1185">Reference proteome</keyword>
<dbReference type="InParanoid" id="A0A163D8L5"/>
<dbReference type="GeneID" id="29000664"/>
<dbReference type="OrthoDB" id="5511466at2759"/>
<dbReference type="EMBL" id="KV440991">
    <property type="protein sequence ID" value="OAD69550.1"/>
    <property type="molecule type" value="Genomic_DNA"/>
</dbReference>
<keyword evidence="1" id="KW-0472">Membrane</keyword>
<feature type="transmembrane region" description="Helical" evidence="1">
    <location>
        <begin position="42"/>
        <end position="59"/>
    </location>
</feature>
<keyword evidence="1" id="KW-0812">Transmembrane</keyword>
<accession>A0A163D8L5</accession>
<feature type="transmembrane region" description="Helical" evidence="1">
    <location>
        <begin position="65"/>
        <end position="84"/>
    </location>
</feature>
<dbReference type="Proteomes" id="UP000077315">
    <property type="component" value="Unassembled WGS sequence"/>
</dbReference>
<gene>
    <name evidence="2" type="ORF">PHYBLDRAFT_21373</name>
</gene>
<evidence type="ECO:0008006" key="4">
    <source>
        <dbReference type="Google" id="ProtNLM"/>
    </source>
</evidence>
<protein>
    <recommendedName>
        <fullName evidence="4">DUF962 domain-containing protein</fullName>
    </recommendedName>
</protein>
<dbReference type="VEuPathDB" id="FungiDB:PHYBLDRAFT_21373"/>
<dbReference type="Pfam" id="PF06127">
    <property type="entry name" value="Mpo1-like"/>
    <property type="match status" value="1"/>
</dbReference>
<dbReference type="InterPro" id="IPR009305">
    <property type="entry name" value="Mpo1-like"/>
</dbReference>
<dbReference type="PANTHER" id="PTHR34205">
    <property type="entry name" value="TRANSMEMBRANE PROTEIN"/>
    <property type="match status" value="1"/>
</dbReference>
<reference evidence="3" key="1">
    <citation type="submission" date="2015-06" db="EMBL/GenBank/DDBJ databases">
        <title>Expansion of signal transduction pathways in fungi by whole-genome duplication.</title>
        <authorList>
            <consortium name="DOE Joint Genome Institute"/>
            <person name="Corrochano L.M."/>
            <person name="Kuo A."/>
            <person name="Marcet-Houben M."/>
            <person name="Polaino S."/>
            <person name="Salamov A."/>
            <person name="Villalobos J.M."/>
            <person name="Alvarez M.I."/>
            <person name="Avalos J."/>
            <person name="Benito E.P."/>
            <person name="Benoit I."/>
            <person name="Burger G."/>
            <person name="Camino L.P."/>
            <person name="Canovas D."/>
            <person name="Cerda-Olmedo E."/>
            <person name="Cheng J.-F."/>
            <person name="Dominguez A."/>
            <person name="Elias M."/>
            <person name="Eslava A.P."/>
            <person name="Glaser F."/>
            <person name="Grimwood J."/>
            <person name="Gutierrez G."/>
            <person name="Heitman J."/>
            <person name="Henrissat B."/>
            <person name="Iturriaga E.A."/>
            <person name="Lang B.F."/>
            <person name="Lavin J.L."/>
            <person name="Lee S."/>
            <person name="Li W."/>
            <person name="Lindquist E."/>
            <person name="Lopez-Garcia S."/>
            <person name="Luque E.M."/>
            <person name="Marcos A.T."/>
            <person name="Martin J."/>
            <person name="McCluskey K."/>
            <person name="Medina H.R."/>
            <person name="Miralles-Duran A."/>
            <person name="Miyazaki A."/>
            <person name="Munoz-Torres E."/>
            <person name="Oguiza J.A."/>
            <person name="Ohm R."/>
            <person name="Olmedo M."/>
            <person name="Orejas M."/>
            <person name="Ortiz-Castellanos L."/>
            <person name="Pisabarro A.G."/>
            <person name="Rodriguez-Romero J."/>
            <person name="Ruiz-Herrera J."/>
            <person name="Ruiz-Vazquez R."/>
            <person name="Sanz C."/>
            <person name="Schackwitz W."/>
            <person name="Schmutz J."/>
            <person name="Shahriari M."/>
            <person name="Shelest E."/>
            <person name="Silva-Franco F."/>
            <person name="Soanes D."/>
            <person name="Syed K."/>
            <person name="Tagua V.G."/>
            <person name="Talbot N.J."/>
            <person name="Thon M."/>
            <person name="De vries R.P."/>
            <person name="Wiebenga A."/>
            <person name="Yadav J.S."/>
            <person name="Braun E.L."/>
            <person name="Baker S."/>
            <person name="Garre V."/>
            <person name="Horwitz B."/>
            <person name="Torres-Martinez S."/>
            <person name="Idnurm A."/>
            <person name="Herrera-Estrella A."/>
            <person name="Gabaldon T."/>
            <person name="Grigoriev I.V."/>
        </authorList>
    </citation>
    <scope>NUCLEOTIDE SEQUENCE [LARGE SCALE GENOMIC DNA]</scope>
    <source>
        <strain evidence="3">NRRL 1555(-)</strain>
    </source>
</reference>
<dbReference type="PANTHER" id="PTHR34205:SF2">
    <property type="entry name" value="DUF962 DOMAIN-CONTAINING PROTEIN"/>
    <property type="match status" value="1"/>
</dbReference>
<evidence type="ECO:0000313" key="2">
    <source>
        <dbReference type="EMBL" id="OAD69550.1"/>
    </source>
</evidence>
<evidence type="ECO:0000256" key="1">
    <source>
        <dbReference type="SAM" id="Phobius"/>
    </source>
</evidence>
<dbReference type="RefSeq" id="XP_018287590.1">
    <property type="nucleotide sequence ID" value="XM_018439758.1"/>
</dbReference>
<dbReference type="AlphaFoldDB" id="A0A163D8L5"/>
<sequence>MIRAVANPNYSSRSEPAGGFKSFEAFYPFYLGEHCNRINRRLHLIGTTISIIMFMIALLKRNKNYFLAGILQAYAWAWTGHFVFEKNKPATFRYPMWSLWGDFKMWSEIGMGKRTL</sequence>
<keyword evidence="1" id="KW-1133">Transmembrane helix</keyword>
<proteinExistence type="predicted"/>
<evidence type="ECO:0000313" key="3">
    <source>
        <dbReference type="Proteomes" id="UP000077315"/>
    </source>
</evidence>
<name>A0A163D8L5_PHYB8</name>